<dbReference type="InterPro" id="IPR012944">
    <property type="entry name" value="SusD_RagB_dom"/>
</dbReference>
<accession>A0ABR7D4G8</accession>
<keyword evidence="5" id="KW-0998">Cell outer membrane</keyword>
<evidence type="ECO:0000259" key="6">
    <source>
        <dbReference type="Pfam" id="PF07980"/>
    </source>
</evidence>
<evidence type="ECO:0000256" key="3">
    <source>
        <dbReference type="ARBA" id="ARBA00022729"/>
    </source>
</evidence>
<evidence type="ECO:0000313" key="9">
    <source>
        <dbReference type="Proteomes" id="UP000646484"/>
    </source>
</evidence>
<dbReference type="RefSeq" id="WP_186977647.1">
    <property type="nucleotide sequence ID" value="NZ_JACOOH010000008.1"/>
</dbReference>
<organism evidence="8 9">
    <name type="scientific">Butyricimonas hominis</name>
    <dbReference type="NCBI Taxonomy" id="2763032"/>
    <lineage>
        <taxon>Bacteria</taxon>
        <taxon>Pseudomonadati</taxon>
        <taxon>Bacteroidota</taxon>
        <taxon>Bacteroidia</taxon>
        <taxon>Bacteroidales</taxon>
        <taxon>Odoribacteraceae</taxon>
        <taxon>Butyricimonas</taxon>
    </lineage>
</organism>
<evidence type="ECO:0000259" key="7">
    <source>
        <dbReference type="Pfam" id="PF14322"/>
    </source>
</evidence>
<gene>
    <name evidence="8" type="ORF">H8S64_17115</name>
</gene>
<sequence>MRNYIYTSIIGLMFMIQGCSDWLNVKPSDRVSEENAFSTISGFKQALNGIYVELNQSDLYGRALTAEFVEILAQRYAINEEATANLLLSKYEYGGSDAKSRASAIWAKAYNLIANTNLLVKNCDVNRSVLPDDYYHIVKGEALALRAMLHFDLFRLFGPVYGKDSTVTSIPYYKEFVLDVKPSLLGNEFIQQVIDDLSEAEENLQEYDPVITFGPKGDRLDNFKSDRNLRLNYYAVQALLSRVYLYRGNNAKALEYAKKVIEVQEQWFPWVKPLDIVAGSENPDRMFSTEILFALQNLNRSSIFTALFDANNQKLNNLLPMRDDVVNSVFDDEKQDYRYMTHFASGTVDLSGVNYKVFNKYQGKDSLFAQMIPMLRVSEVFLIAAEAEESSTDGVKYFNQVRNSRGLEGIRSSWLSWMLEEEWRREFIGEGQLFFYYKRNMLTSVKSAYEQYGTTSLTLKNYVLPIPDGELKYN</sequence>
<dbReference type="Pfam" id="PF07980">
    <property type="entry name" value="SusD_RagB"/>
    <property type="match status" value="1"/>
</dbReference>
<comment type="caution">
    <text evidence="8">The sequence shown here is derived from an EMBL/GenBank/DDBJ whole genome shotgun (WGS) entry which is preliminary data.</text>
</comment>
<protein>
    <submittedName>
        <fullName evidence="8">RagB/SusD family nutrient uptake outer membrane protein</fullName>
    </submittedName>
</protein>
<dbReference type="Pfam" id="PF14322">
    <property type="entry name" value="SusD-like_3"/>
    <property type="match status" value="1"/>
</dbReference>
<keyword evidence="3" id="KW-0732">Signal</keyword>
<feature type="domain" description="SusD-like N-terminal" evidence="7">
    <location>
        <begin position="21"/>
        <end position="205"/>
    </location>
</feature>
<keyword evidence="4" id="KW-0472">Membrane</keyword>
<dbReference type="InterPro" id="IPR011990">
    <property type="entry name" value="TPR-like_helical_dom_sf"/>
</dbReference>
<evidence type="ECO:0000256" key="2">
    <source>
        <dbReference type="ARBA" id="ARBA00006275"/>
    </source>
</evidence>
<dbReference type="SUPFAM" id="SSF48452">
    <property type="entry name" value="TPR-like"/>
    <property type="match status" value="1"/>
</dbReference>
<evidence type="ECO:0000313" key="8">
    <source>
        <dbReference type="EMBL" id="MBC5622813.1"/>
    </source>
</evidence>
<evidence type="ECO:0000256" key="4">
    <source>
        <dbReference type="ARBA" id="ARBA00023136"/>
    </source>
</evidence>
<dbReference type="Gene3D" id="1.25.40.390">
    <property type="match status" value="1"/>
</dbReference>
<dbReference type="InterPro" id="IPR033985">
    <property type="entry name" value="SusD-like_N"/>
</dbReference>
<dbReference type="Proteomes" id="UP000646484">
    <property type="component" value="Unassembled WGS sequence"/>
</dbReference>
<reference evidence="8 9" key="1">
    <citation type="submission" date="2020-08" db="EMBL/GenBank/DDBJ databases">
        <title>Genome public.</title>
        <authorList>
            <person name="Liu C."/>
            <person name="Sun Q."/>
        </authorList>
    </citation>
    <scope>NUCLEOTIDE SEQUENCE [LARGE SCALE GENOMIC DNA]</scope>
    <source>
        <strain evidence="8 9">NSJ-56</strain>
    </source>
</reference>
<evidence type="ECO:0000256" key="1">
    <source>
        <dbReference type="ARBA" id="ARBA00004442"/>
    </source>
</evidence>
<comment type="subcellular location">
    <subcellularLocation>
        <location evidence="1">Cell outer membrane</location>
    </subcellularLocation>
</comment>
<dbReference type="EMBL" id="JACOOH010000008">
    <property type="protein sequence ID" value="MBC5622813.1"/>
    <property type="molecule type" value="Genomic_DNA"/>
</dbReference>
<evidence type="ECO:0000256" key="5">
    <source>
        <dbReference type="ARBA" id="ARBA00023237"/>
    </source>
</evidence>
<keyword evidence="9" id="KW-1185">Reference proteome</keyword>
<comment type="similarity">
    <text evidence="2">Belongs to the SusD family.</text>
</comment>
<dbReference type="PROSITE" id="PS51257">
    <property type="entry name" value="PROKAR_LIPOPROTEIN"/>
    <property type="match status" value="1"/>
</dbReference>
<proteinExistence type="inferred from homology"/>
<feature type="domain" description="RagB/SusD" evidence="6">
    <location>
        <begin position="369"/>
        <end position="461"/>
    </location>
</feature>
<name>A0ABR7D4G8_9BACT</name>